<dbReference type="Proteomes" id="UP000030669">
    <property type="component" value="Unassembled WGS sequence"/>
</dbReference>
<dbReference type="KEGG" id="gtr:GLOTRDRAFT_24256"/>
<reference evidence="1 2" key="1">
    <citation type="journal article" date="2012" name="Science">
        <title>The Paleozoic origin of enzymatic lignin decomposition reconstructed from 31 fungal genomes.</title>
        <authorList>
            <person name="Floudas D."/>
            <person name="Binder M."/>
            <person name="Riley R."/>
            <person name="Barry K."/>
            <person name="Blanchette R.A."/>
            <person name="Henrissat B."/>
            <person name="Martinez A.T."/>
            <person name="Otillar R."/>
            <person name="Spatafora J.W."/>
            <person name="Yadav J.S."/>
            <person name="Aerts A."/>
            <person name="Benoit I."/>
            <person name="Boyd A."/>
            <person name="Carlson A."/>
            <person name="Copeland A."/>
            <person name="Coutinho P.M."/>
            <person name="de Vries R.P."/>
            <person name="Ferreira P."/>
            <person name="Findley K."/>
            <person name="Foster B."/>
            <person name="Gaskell J."/>
            <person name="Glotzer D."/>
            <person name="Gorecki P."/>
            <person name="Heitman J."/>
            <person name="Hesse C."/>
            <person name="Hori C."/>
            <person name="Igarashi K."/>
            <person name="Jurgens J.A."/>
            <person name="Kallen N."/>
            <person name="Kersten P."/>
            <person name="Kohler A."/>
            <person name="Kuees U."/>
            <person name="Kumar T.K.A."/>
            <person name="Kuo A."/>
            <person name="LaButti K."/>
            <person name="Larrondo L.F."/>
            <person name="Lindquist E."/>
            <person name="Ling A."/>
            <person name="Lombard V."/>
            <person name="Lucas S."/>
            <person name="Lundell T."/>
            <person name="Martin R."/>
            <person name="McLaughlin D.J."/>
            <person name="Morgenstern I."/>
            <person name="Morin E."/>
            <person name="Murat C."/>
            <person name="Nagy L.G."/>
            <person name="Nolan M."/>
            <person name="Ohm R.A."/>
            <person name="Patyshakuliyeva A."/>
            <person name="Rokas A."/>
            <person name="Ruiz-Duenas F.J."/>
            <person name="Sabat G."/>
            <person name="Salamov A."/>
            <person name="Samejima M."/>
            <person name="Schmutz J."/>
            <person name="Slot J.C."/>
            <person name="St John F."/>
            <person name="Stenlid J."/>
            <person name="Sun H."/>
            <person name="Sun S."/>
            <person name="Syed K."/>
            <person name="Tsang A."/>
            <person name="Wiebenga A."/>
            <person name="Young D."/>
            <person name="Pisabarro A."/>
            <person name="Eastwood D.C."/>
            <person name="Martin F."/>
            <person name="Cullen D."/>
            <person name="Grigoriev I.V."/>
            <person name="Hibbett D.S."/>
        </authorList>
    </citation>
    <scope>NUCLEOTIDE SEQUENCE [LARGE SCALE GENOMIC DNA]</scope>
    <source>
        <strain evidence="1 2">ATCC 11539</strain>
    </source>
</reference>
<dbReference type="OMA" id="ACTWSDT"/>
<keyword evidence="2" id="KW-1185">Reference proteome</keyword>
<organism evidence="1 2">
    <name type="scientific">Gloeophyllum trabeum (strain ATCC 11539 / FP-39264 / Madison 617)</name>
    <name type="common">Brown rot fungus</name>
    <dbReference type="NCBI Taxonomy" id="670483"/>
    <lineage>
        <taxon>Eukaryota</taxon>
        <taxon>Fungi</taxon>
        <taxon>Dikarya</taxon>
        <taxon>Basidiomycota</taxon>
        <taxon>Agaricomycotina</taxon>
        <taxon>Agaricomycetes</taxon>
        <taxon>Gloeophyllales</taxon>
        <taxon>Gloeophyllaceae</taxon>
        <taxon>Gloeophyllum</taxon>
    </lineage>
</organism>
<gene>
    <name evidence="1" type="ORF">GLOTRDRAFT_24256</name>
</gene>
<dbReference type="RefSeq" id="XP_007867175.1">
    <property type="nucleotide sequence ID" value="XM_007868984.1"/>
</dbReference>
<sequence length="102" mass="10396">CYLGGPTACDCPADATGIPGILVNVFPGYQCAYPNGACSWSDITGALQNTAQENCPAYAPCPATGCACPLDRTGAQGVLINRFSGYQCAYLNAGVCTYDAVG</sequence>
<protein>
    <submittedName>
        <fullName evidence="1">Uncharacterized protein</fullName>
    </submittedName>
</protein>
<dbReference type="OrthoDB" id="3208773at2759"/>
<dbReference type="HOGENOM" id="CLU_2446625_0_0_1"/>
<feature type="non-terminal residue" evidence="1">
    <location>
        <position position="1"/>
    </location>
</feature>
<dbReference type="GeneID" id="19305124"/>
<feature type="non-terminal residue" evidence="1">
    <location>
        <position position="102"/>
    </location>
</feature>
<name>S7RMJ9_GLOTA</name>
<proteinExistence type="predicted"/>
<accession>S7RMJ9</accession>
<evidence type="ECO:0000313" key="2">
    <source>
        <dbReference type="Proteomes" id="UP000030669"/>
    </source>
</evidence>
<dbReference type="eggNOG" id="ENOG502TGJ1">
    <property type="taxonomic scope" value="Eukaryota"/>
</dbReference>
<evidence type="ECO:0000313" key="1">
    <source>
        <dbReference type="EMBL" id="EPQ53914.1"/>
    </source>
</evidence>
<dbReference type="AlphaFoldDB" id="S7RMJ9"/>
<dbReference type="EMBL" id="KB469304">
    <property type="protein sequence ID" value="EPQ53914.1"/>
    <property type="molecule type" value="Genomic_DNA"/>
</dbReference>